<evidence type="ECO:0008006" key="4">
    <source>
        <dbReference type="Google" id="ProtNLM"/>
    </source>
</evidence>
<protein>
    <recommendedName>
        <fullName evidence="4">DUF4398 domain-containing protein</fullName>
    </recommendedName>
</protein>
<dbReference type="AlphaFoldDB" id="A0A2B2G4T9"/>
<evidence type="ECO:0000256" key="1">
    <source>
        <dbReference type="SAM" id="Coils"/>
    </source>
</evidence>
<comment type="caution">
    <text evidence="2">The sequence shown here is derived from an EMBL/GenBank/DDBJ whole genome shotgun (WGS) entry which is preliminary data.</text>
</comment>
<accession>A0A2B2G4T9</accession>
<evidence type="ECO:0000313" key="3">
    <source>
        <dbReference type="Proteomes" id="UP000220900"/>
    </source>
</evidence>
<evidence type="ECO:0000313" key="2">
    <source>
        <dbReference type="EMBL" id="PES97188.1"/>
    </source>
</evidence>
<organism evidence="2 3">
    <name type="scientific">Bacillus cereus</name>
    <dbReference type="NCBI Taxonomy" id="1396"/>
    <lineage>
        <taxon>Bacteria</taxon>
        <taxon>Bacillati</taxon>
        <taxon>Bacillota</taxon>
        <taxon>Bacilli</taxon>
        <taxon>Bacillales</taxon>
        <taxon>Bacillaceae</taxon>
        <taxon>Bacillus</taxon>
        <taxon>Bacillus cereus group</taxon>
    </lineage>
</organism>
<name>A0A2B2G4T9_BACCE</name>
<dbReference type="InterPro" id="IPR011990">
    <property type="entry name" value="TPR-like_helical_dom_sf"/>
</dbReference>
<proteinExistence type="predicted"/>
<reference evidence="2 3" key="1">
    <citation type="submission" date="2017-09" db="EMBL/GenBank/DDBJ databases">
        <title>Large-scale bioinformatics analysis of Bacillus genomes uncovers conserved roles of natural products in bacterial physiology.</title>
        <authorList>
            <consortium name="Agbiome Team Llc"/>
            <person name="Bleich R.M."/>
            <person name="Grubbs K.J."/>
            <person name="Santa Maria K.C."/>
            <person name="Allen S.E."/>
            <person name="Farag S."/>
            <person name="Shank E.A."/>
            <person name="Bowers A."/>
        </authorList>
    </citation>
    <scope>NUCLEOTIDE SEQUENCE [LARGE SCALE GENOMIC DNA]</scope>
    <source>
        <strain evidence="2 3">AFS002368</strain>
    </source>
</reference>
<dbReference type="Proteomes" id="UP000220900">
    <property type="component" value="Unassembled WGS sequence"/>
</dbReference>
<keyword evidence="1" id="KW-0175">Coiled coil</keyword>
<dbReference type="PROSITE" id="PS51257">
    <property type="entry name" value="PROKAR_LIPOPROTEIN"/>
    <property type="match status" value="1"/>
</dbReference>
<dbReference type="EMBL" id="NTZF01000006">
    <property type="protein sequence ID" value="PES97188.1"/>
    <property type="molecule type" value="Genomic_DNA"/>
</dbReference>
<dbReference type="Gene3D" id="1.25.40.10">
    <property type="entry name" value="Tetratricopeptide repeat domain"/>
    <property type="match status" value="1"/>
</dbReference>
<feature type="coiled-coil region" evidence="1">
    <location>
        <begin position="154"/>
        <end position="184"/>
    </location>
</feature>
<gene>
    <name evidence="2" type="ORF">CN491_07785</name>
</gene>
<sequence length="184" mass="20961">MSRQRKGENIMKKLSFVMLFLLVVMTGCSNYDTYIETGMQSLTTEKYSDAQMWFEKAEKEKSGNKAKSYKEIAQIMDHGATALKDGKYLEAKDIANEVLQKKKDDALEKAVTSNAENMLQKAKDVEKRVNERVAKQKKVDEEGIDKLIKAVDSIDEVKEKEKKVSEALDKAEEAQAKIEEKKNK</sequence>